<organism evidence="6 7">
    <name type="scientific">Kineothrix alysoides</name>
    <dbReference type="NCBI Taxonomy" id="1469948"/>
    <lineage>
        <taxon>Bacteria</taxon>
        <taxon>Bacillati</taxon>
        <taxon>Bacillota</taxon>
        <taxon>Clostridia</taxon>
        <taxon>Lachnospirales</taxon>
        <taxon>Lachnospiraceae</taxon>
        <taxon>Kineothrix</taxon>
    </lineage>
</organism>
<protein>
    <submittedName>
        <fullName evidence="6">Flagellar hook-length control protein FliK</fullName>
    </submittedName>
</protein>
<dbReference type="PRINTS" id="PR01007">
    <property type="entry name" value="FLGHOOKFLIK"/>
</dbReference>
<dbReference type="InterPro" id="IPR052563">
    <property type="entry name" value="FliK"/>
</dbReference>
<sequence length="471" mass="51145">MSTPVKGINPLMNYASTKQTGNTQGNLAGNFSDTFSKASGQADIQNTSLSNDNSVKSSQVKVSHTDKRGLDTKDNSAKTKVENVQNADVDKTTEDVVCKAGEELVNEISQELGISLEEVEAAMETLGLTMADLLNPDNLTQLVLTLKDADMLTVMTDEGLYNSLKNLLGKVNETVNALQEQTGLTPEEIAAILEQAIPKEEVPKAGDYVKLSGAEDTEAVPEEQKDYTVTVERDGEVVEISVKAEGNSKEESPELVSKKAEVPEEEKAESPKKDSSQKDSSSHGSNTYNNVLLESLLNRNNTTATADAVFEGTMSGQTANTQDIMNQIMDYMKIQIKTDMTQMEIQLHPASLGTVNINITSKDGVITAQFLTQNETVKAAIESQIVQLRNNFEEQGLKVEAVEVTVESHQFERNLNGDGNGQEQAQEGKKKGVRKINLNELNPESEAELNEEEQIAVAMMTADGSTVDFTA</sequence>
<evidence type="ECO:0000313" key="6">
    <source>
        <dbReference type="EMBL" id="TCL56592.1"/>
    </source>
</evidence>
<evidence type="ECO:0000256" key="4">
    <source>
        <dbReference type="SAM" id="MobiDB-lite"/>
    </source>
</evidence>
<dbReference type="Gene3D" id="3.30.750.140">
    <property type="match status" value="1"/>
</dbReference>
<dbReference type="Proteomes" id="UP000295718">
    <property type="component" value="Unassembled WGS sequence"/>
</dbReference>
<proteinExistence type="inferred from homology"/>
<keyword evidence="7" id="KW-1185">Reference proteome</keyword>
<feature type="region of interest" description="Disordered" evidence="4">
    <location>
        <begin position="241"/>
        <end position="287"/>
    </location>
</feature>
<feature type="domain" description="Flagellar hook-length control protein-like C-terminal" evidence="5">
    <location>
        <begin position="335"/>
        <end position="409"/>
    </location>
</feature>
<dbReference type="GO" id="GO:0009424">
    <property type="term" value="C:bacterial-type flagellum hook"/>
    <property type="evidence" value="ECO:0007669"/>
    <property type="project" value="InterPro"/>
</dbReference>
<dbReference type="InterPro" id="IPR001635">
    <property type="entry name" value="Flag_hook_Flik"/>
</dbReference>
<gene>
    <name evidence="6" type="ORF">EDD76_11186</name>
</gene>
<dbReference type="STRING" id="1469948.GCA_000732725_01573"/>
<feature type="compositionally biased region" description="Basic and acidic residues" evidence="4">
    <location>
        <begin position="222"/>
        <end position="232"/>
    </location>
</feature>
<feature type="compositionally biased region" description="Polar residues" evidence="4">
    <location>
        <begin position="44"/>
        <end position="62"/>
    </location>
</feature>
<dbReference type="GO" id="GO:0044780">
    <property type="term" value="P:bacterial-type flagellum assembly"/>
    <property type="evidence" value="ECO:0007669"/>
    <property type="project" value="InterPro"/>
</dbReference>
<dbReference type="OrthoDB" id="1780022at2"/>
<accession>A0A4V2QBI7</accession>
<feature type="compositionally biased region" description="Basic and acidic residues" evidence="4">
    <location>
        <begin position="268"/>
        <end position="281"/>
    </location>
</feature>
<feature type="region of interest" description="Disordered" evidence="4">
    <location>
        <begin position="44"/>
        <end position="78"/>
    </location>
</feature>
<keyword evidence="6" id="KW-0282">Flagellum</keyword>
<dbReference type="PANTHER" id="PTHR37533:SF2">
    <property type="entry name" value="FLAGELLAR HOOK-LENGTH CONTROL PROTEIN"/>
    <property type="match status" value="1"/>
</dbReference>
<feature type="region of interest" description="Disordered" evidence="4">
    <location>
        <begin position="413"/>
        <end position="432"/>
    </location>
</feature>
<evidence type="ECO:0000256" key="1">
    <source>
        <dbReference type="ARBA" id="ARBA00003944"/>
    </source>
</evidence>
<dbReference type="InterPro" id="IPR021136">
    <property type="entry name" value="Flagellar_hook_control-like_C"/>
</dbReference>
<feature type="compositionally biased region" description="Basic and acidic residues" evidence="4">
    <location>
        <begin position="246"/>
        <end position="262"/>
    </location>
</feature>
<dbReference type="RefSeq" id="WP_031390288.1">
    <property type="nucleotide sequence ID" value="NZ_JPNB01000001.1"/>
</dbReference>
<keyword evidence="6" id="KW-0969">Cilium</keyword>
<dbReference type="Pfam" id="PF02120">
    <property type="entry name" value="Flg_hook"/>
    <property type="match status" value="1"/>
</dbReference>
<keyword evidence="3" id="KW-1005">Bacterial flagellum biogenesis</keyword>
<feature type="region of interest" description="Disordered" evidence="4">
    <location>
        <begin position="213"/>
        <end position="232"/>
    </location>
</feature>
<feature type="compositionally biased region" description="Basic and acidic residues" evidence="4">
    <location>
        <begin position="63"/>
        <end position="78"/>
    </location>
</feature>
<comment type="function">
    <text evidence="1">Controls the length of the flagellar hook.</text>
</comment>
<name>A0A4V2QBI7_9FIRM</name>
<dbReference type="InterPro" id="IPR038610">
    <property type="entry name" value="FliK-like_C_sf"/>
</dbReference>
<evidence type="ECO:0000256" key="3">
    <source>
        <dbReference type="ARBA" id="ARBA00022795"/>
    </source>
</evidence>
<evidence type="ECO:0000259" key="5">
    <source>
        <dbReference type="Pfam" id="PF02120"/>
    </source>
</evidence>
<evidence type="ECO:0000313" key="7">
    <source>
        <dbReference type="Proteomes" id="UP000295718"/>
    </source>
</evidence>
<dbReference type="CDD" id="cd17470">
    <property type="entry name" value="T3SS_Flik_C"/>
    <property type="match status" value="1"/>
</dbReference>
<dbReference type="PANTHER" id="PTHR37533">
    <property type="entry name" value="FLAGELLAR HOOK-LENGTH CONTROL PROTEIN"/>
    <property type="match status" value="1"/>
</dbReference>
<keyword evidence="6" id="KW-0966">Cell projection</keyword>
<dbReference type="EMBL" id="SLUO01000011">
    <property type="protein sequence ID" value="TCL56592.1"/>
    <property type="molecule type" value="Genomic_DNA"/>
</dbReference>
<comment type="caution">
    <text evidence="6">The sequence shown here is derived from an EMBL/GenBank/DDBJ whole genome shotgun (WGS) entry which is preliminary data.</text>
</comment>
<comment type="similarity">
    <text evidence="2">Belongs to the FliK family.</text>
</comment>
<reference evidence="6 7" key="1">
    <citation type="submission" date="2019-03" db="EMBL/GenBank/DDBJ databases">
        <title>Genomic Encyclopedia of Type Strains, Phase IV (KMG-IV): sequencing the most valuable type-strain genomes for metagenomic binning, comparative biology and taxonomic classification.</title>
        <authorList>
            <person name="Goeker M."/>
        </authorList>
    </citation>
    <scope>NUCLEOTIDE SEQUENCE [LARGE SCALE GENOMIC DNA]</scope>
    <source>
        <strain evidence="6 7">DSM 100556</strain>
    </source>
</reference>
<dbReference type="AlphaFoldDB" id="A0A4V2QBI7"/>
<evidence type="ECO:0000256" key="2">
    <source>
        <dbReference type="ARBA" id="ARBA00009149"/>
    </source>
</evidence>